<comment type="caution">
    <text evidence="3">The sequence shown here is derived from an EMBL/GenBank/DDBJ whole genome shotgun (WGS) entry which is preliminary data.</text>
</comment>
<dbReference type="Gene3D" id="1.10.10.10">
    <property type="entry name" value="Winged helix-like DNA-binding domain superfamily/Winged helix DNA-binding domain"/>
    <property type="match status" value="1"/>
</dbReference>
<dbReference type="SUPFAM" id="SSF55811">
    <property type="entry name" value="Nudix"/>
    <property type="match status" value="1"/>
</dbReference>
<reference evidence="3 4" key="1">
    <citation type="submission" date="2018-08" db="EMBL/GenBank/DDBJ databases">
        <title>A genome reference for cultivated species of the human gut microbiota.</title>
        <authorList>
            <person name="Zou Y."/>
            <person name="Xue W."/>
            <person name="Luo G."/>
        </authorList>
    </citation>
    <scope>NUCLEOTIDE SEQUENCE [LARGE SCALE GENOMIC DNA]</scope>
    <source>
        <strain evidence="3 4">AM33-3BH</strain>
    </source>
</reference>
<evidence type="ECO:0000313" key="3">
    <source>
        <dbReference type="EMBL" id="RHC93698.1"/>
    </source>
</evidence>
<dbReference type="CDD" id="cd18873">
    <property type="entry name" value="NUDIX_NadM_like"/>
    <property type="match status" value="1"/>
</dbReference>
<dbReference type="PROSITE" id="PS00893">
    <property type="entry name" value="NUDIX_BOX"/>
    <property type="match status" value="1"/>
</dbReference>
<dbReference type="Gene3D" id="1.10.287.1030">
    <property type="entry name" value="Nudix-associated domain"/>
    <property type="match status" value="1"/>
</dbReference>
<dbReference type="InterPro" id="IPR000086">
    <property type="entry name" value="NUDIX_hydrolase_dom"/>
</dbReference>
<dbReference type="EMBL" id="QSIO01000004">
    <property type="protein sequence ID" value="RHC93698.1"/>
    <property type="molecule type" value="Genomic_DNA"/>
</dbReference>
<name>A0A414CFA5_STRPA</name>
<evidence type="ECO:0000259" key="2">
    <source>
        <dbReference type="PROSITE" id="PS51462"/>
    </source>
</evidence>
<evidence type="ECO:0000256" key="1">
    <source>
        <dbReference type="ARBA" id="ARBA00022801"/>
    </source>
</evidence>
<protein>
    <submittedName>
        <fullName evidence="3">NUDIX hydrolase</fullName>
    </submittedName>
</protein>
<organism evidence="3 4">
    <name type="scientific">Streptococcus parasanguinis</name>
    <dbReference type="NCBI Taxonomy" id="1318"/>
    <lineage>
        <taxon>Bacteria</taxon>
        <taxon>Bacillati</taxon>
        <taxon>Bacillota</taxon>
        <taxon>Bacilli</taxon>
        <taxon>Lactobacillales</taxon>
        <taxon>Streptococcaceae</taxon>
        <taxon>Streptococcus</taxon>
    </lineage>
</organism>
<dbReference type="InterPro" id="IPR020084">
    <property type="entry name" value="NUDIX_hydrolase_CS"/>
</dbReference>
<accession>A0A414CFA5</accession>
<dbReference type="AlphaFoldDB" id="A0A414CFA5"/>
<keyword evidence="1 3" id="KW-0378">Hydrolase</keyword>
<dbReference type="InterPro" id="IPR036388">
    <property type="entry name" value="WH-like_DNA-bd_sf"/>
</dbReference>
<dbReference type="RefSeq" id="WP_118096109.1">
    <property type="nucleotide sequence ID" value="NZ_QSIO01000004.1"/>
</dbReference>
<dbReference type="InterPro" id="IPR015797">
    <property type="entry name" value="NUDIX_hydrolase-like_dom_sf"/>
</dbReference>
<dbReference type="Pfam" id="PF00293">
    <property type="entry name" value="NUDIX"/>
    <property type="match status" value="1"/>
</dbReference>
<gene>
    <name evidence="3" type="ORF">DW820_08930</name>
</gene>
<dbReference type="GO" id="GO:0016787">
    <property type="term" value="F:hydrolase activity"/>
    <property type="evidence" value="ECO:0007669"/>
    <property type="project" value="UniProtKB-KW"/>
</dbReference>
<dbReference type="PANTHER" id="PTHR43736">
    <property type="entry name" value="ADP-RIBOSE PYROPHOSPHATASE"/>
    <property type="match status" value="1"/>
</dbReference>
<dbReference type="PANTHER" id="PTHR43736:SF4">
    <property type="entry name" value="SLR1690 PROTEIN"/>
    <property type="match status" value="1"/>
</dbReference>
<sequence>MASLSIPAGMTEKEYFETVASEADFLKWYKEQDLPTYETPSVTADMVAYCFVEGQLKLLAIRRKAHPYQHRLALVGGFVNKDEDATHACIREVKEEVGLDLPVNKVEQLMTVSTPGRDPRGWVITIAHLVYLPAEAVDLAHAGDDAKEVVFLDVDFKKSQCLLDGESLAASDFAFDHYQIIQESIKRIQGRLDWNPTFLYLLEEPFTVYEATELVNLINPGRPIVSNNFLVKFGEFVEEVGVKRVPKKKPRKTYRLKQ</sequence>
<dbReference type="Gene3D" id="3.90.79.10">
    <property type="entry name" value="Nucleoside Triphosphate Pyrophosphohydrolase"/>
    <property type="match status" value="1"/>
</dbReference>
<evidence type="ECO:0000313" key="4">
    <source>
        <dbReference type="Proteomes" id="UP000285773"/>
    </source>
</evidence>
<dbReference type="Proteomes" id="UP000285773">
    <property type="component" value="Unassembled WGS sequence"/>
</dbReference>
<feature type="domain" description="Nudix hydrolase" evidence="2">
    <location>
        <begin position="41"/>
        <end position="176"/>
    </location>
</feature>
<proteinExistence type="predicted"/>
<dbReference type="PROSITE" id="PS51462">
    <property type="entry name" value="NUDIX"/>
    <property type="match status" value="1"/>
</dbReference>